<feature type="region of interest" description="Disordered" evidence="1">
    <location>
        <begin position="16"/>
        <end position="49"/>
    </location>
</feature>
<dbReference type="AlphaFoldDB" id="A0AAV4V5A1"/>
<sequence length="109" mass="12104">MFPGTQPFLRRVFQTIPPTPTLLPGRTNHQAPPIRSQKGRPATGAKNAPLSESEIELFKTALVFMNDSTIDFDQLLDAVTHALPALEATDDHHMKAVILLKHYIPKPEP</sequence>
<reference evidence="2 3" key="1">
    <citation type="submission" date="2021-06" db="EMBL/GenBank/DDBJ databases">
        <title>Caerostris extrusa draft genome.</title>
        <authorList>
            <person name="Kono N."/>
            <person name="Arakawa K."/>
        </authorList>
    </citation>
    <scope>NUCLEOTIDE SEQUENCE [LARGE SCALE GENOMIC DNA]</scope>
</reference>
<protein>
    <submittedName>
        <fullName evidence="2">Uncharacterized protein</fullName>
    </submittedName>
</protein>
<dbReference type="EMBL" id="BPLR01013969">
    <property type="protein sequence ID" value="GIY65169.1"/>
    <property type="molecule type" value="Genomic_DNA"/>
</dbReference>
<gene>
    <name evidence="2" type="ORF">CEXT_405061</name>
</gene>
<dbReference type="Proteomes" id="UP001054945">
    <property type="component" value="Unassembled WGS sequence"/>
</dbReference>
<evidence type="ECO:0000313" key="3">
    <source>
        <dbReference type="Proteomes" id="UP001054945"/>
    </source>
</evidence>
<keyword evidence="3" id="KW-1185">Reference proteome</keyword>
<name>A0AAV4V5A1_CAEEX</name>
<organism evidence="2 3">
    <name type="scientific">Caerostris extrusa</name>
    <name type="common">Bark spider</name>
    <name type="synonym">Caerostris bankana</name>
    <dbReference type="NCBI Taxonomy" id="172846"/>
    <lineage>
        <taxon>Eukaryota</taxon>
        <taxon>Metazoa</taxon>
        <taxon>Ecdysozoa</taxon>
        <taxon>Arthropoda</taxon>
        <taxon>Chelicerata</taxon>
        <taxon>Arachnida</taxon>
        <taxon>Araneae</taxon>
        <taxon>Araneomorphae</taxon>
        <taxon>Entelegynae</taxon>
        <taxon>Araneoidea</taxon>
        <taxon>Araneidae</taxon>
        <taxon>Caerostris</taxon>
    </lineage>
</organism>
<comment type="caution">
    <text evidence="2">The sequence shown here is derived from an EMBL/GenBank/DDBJ whole genome shotgun (WGS) entry which is preliminary data.</text>
</comment>
<accession>A0AAV4V5A1</accession>
<proteinExistence type="predicted"/>
<evidence type="ECO:0000313" key="2">
    <source>
        <dbReference type="EMBL" id="GIY65169.1"/>
    </source>
</evidence>
<evidence type="ECO:0000256" key="1">
    <source>
        <dbReference type="SAM" id="MobiDB-lite"/>
    </source>
</evidence>